<protein>
    <submittedName>
        <fullName evidence="1">Leucine-rich repeat, cysteine-containing subtype containing protein</fullName>
    </submittedName>
</protein>
<evidence type="ECO:0000313" key="1">
    <source>
        <dbReference type="EMBL" id="KZV38993.1"/>
    </source>
</evidence>
<keyword evidence="2" id="KW-1185">Reference proteome</keyword>
<name>A0A2Z7BWK7_9LAMI</name>
<accession>A0A2Z7BWK7</accession>
<proteinExistence type="predicted"/>
<dbReference type="EMBL" id="KV001366">
    <property type="protein sequence ID" value="KZV38993.1"/>
    <property type="molecule type" value="Genomic_DNA"/>
</dbReference>
<sequence length="134" mass="15249">MTSFRLPLRTTRSFTRGSDLNTQILFKSEKPVYSNHEPNRYTRLLQFTCTGRFFPKPNTNGSRDTNPPSAHVLSFSLSDQSAQSCFIPKQIAPTPFHNNLKIIDQIDSYSLSLQLWAPPLLNLPTSKADIHEQL</sequence>
<evidence type="ECO:0000313" key="2">
    <source>
        <dbReference type="Proteomes" id="UP000250235"/>
    </source>
</evidence>
<gene>
    <name evidence="1" type="ORF">F511_15928</name>
</gene>
<dbReference type="AlphaFoldDB" id="A0A2Z7BWK7"/>
<reference evidence="1 2" key="1">
    <citation type="journal article" date="2015" name="Proc. Natl. Acad. Sci. U.S.A.">
        <title>The resurrection genome of Boea hygrometrica: A blueprint for survival of dehydration.</title>
        <authorList>
            <person name="Xiao L."/>
            <person name="Yang G."/>
            <person name="Zhang L."/>
            <person name="Yang X."/>
            <person name="Zhao S."/>
            <person name="Ji Z."/>
            <person name="Zhou Q."/>
            <person name="Hu M."/>
            <person name="Wang Y."/>
            <person name="Chen M."/>
            <person name="Xu Y."/>
            <person name="Jin H."/>
            <person name="Xiao X."/>
            <person name="Hu G."/>
            <person name="Bao F."/>
            <person name="Hu Y."/>
            <person name="Wan P."/>
            <person name="Li L."/>
            <person name="Deng X."/>
            <person name="Kuang T."/>
            <person name="Xiang C."/>
            <person name="Zhu J.K."/>
            <person name="Oliver M.J."/>
            <person name="He Y."/>
        </authorList>
    </citation>
    <scope>NUCLEOTIDE SEQUENCE [LARGE SCALE GENOMIC DNA]</scope>
    <source>
        <strain evidence="2">cv. XS01</strain>
    </source>
</reference>
<organism evidence="1 2">
    <name type="scientific">Dorcoceras hygrometricum</name>
    <dbReference type="NCBI Taxonomy" id="472368"/>
    <lineage>
        <taxon>Eukaryota</taxon>
        <taxon>Viridiplantae</taxon>
        <taxon>Streptophyta</taxon>
        <taxon>Embryophyta</taxon>
        <taxon>Tracheophyta</taxon>
        <taxon>Spermatophyta</taxon>
        <taxon>Magnoliopsida</taxon>
        <taxon>eudicotyledons</taxon>
        <taxon>Gunneridae</taxon>
        <taxon>Pentapetalae</taxon>
        <taxon>asterids</taxon>
        <taxon>lamiids</taxon>
        <taxon>Lamiales</taxon>
        <taxon>Gesneriaceae</taxon>
        <taxon>Didymocarpoideae</taxon>
        <taxon>Trichosporeae</taxon>
        <taxon>Loxocarpinae</taxon>
        <taxon>Dorcoceras</taxon>
    </lineage>
</organism>
<dbReference type="Proteomes" id="UP000250235">
    <property type="component" value="Unassembled WGS sequence"/>
</dbReference>